<proteinExistence type="predicted"/>
<keyword evidence="3" id="KW-1185">Reference proteome</keyword>
<dbReference type="CDD" id="cd14688">
    <property type="entry name" value="bZIP_YAP"/>
    <property type="match status" value="1"/>
</dbReference>
<dbReference type="EMBL" id="JAADYS010000968">
    <property type="protein sequence ID" value="KAF4465838.1"/>
    <property type="molecule type" value="Genomic_DNA"/>
</dbReference>
<feature type="compositionally biased region" description="Basic and acidic residues" evidence="1">
    <location>
        <begin position="26"/>
        <end position="41"/>
    </location>
</feature>
<sequence>MPTDTPVPPRRQSGPPTTESQRLKKRESDRKAQRVSRERTKSRIAYLEDLVDKLSSQDDNYKTLSLMAQLSEVTEQRDRLARFLESTSVSFTKHLAEAKNWETCKEEQPQAQPSLSGSIYRDSPTVESSTVSTTLLPDLLETSSTGNERGLFTPNFAEALPNDVVLDATQVYPNQEFWVDQPAPIPPGVAYSVSDGRIEDTTQTNGLVTEEPKPPCDCVTSSGTRRLSDGTVLSRNIWQAGNETLKNPSLLSTSMLKLEDDASEDVPVRVVLYGWDHLAQSGRMTALWRKIRHLDEICFSACGEVERLAVIHMVHLFMRAYADPTSSKITTLPRWYIKSTSAQDVAQNPAVDYFAWPSFRRQFSRYPHRYCSNLFWHMFKEHLRIAWPYEFRDAFMLNVRRDSYGLSPLFRESIYDLGSWTMRAEFFTHFPALIHEVPKFHQDVFPMTIHHPAPVPSNAPAPWPRNKTPLDHRGTPSSTQAQDRVHEASEVGEDDQGWSCDTTVGDYNWCLDDL</sequence>
<feature type="region of interest" description="Disordered" evidence="1">
    <location>
        <begin position="456"/>
        <end position="497"/>
    </location>
</feature>
<dbReference type="AlphaFoldDB" id="A0A8H4LDT5"/>
<evidence type="ECO:0000313" key="2">
    <source>
        <dbReference type="EMBL" id="KAF4465838.1"/>
    </source>
</evidence>
<gene>
    <name evidence="2" type="ORF">FALBO_7309</name>
</gene>
<reference evidence="2 3" key="1">
    <citation type="submission" date="2020-01" db="EMBL/GenBank/DDBJ databases">
        <title>Identification and distribution of gene clusters putatively required for synthesis of sphingolipid metabolism inhibitors in phylogenetically diverse species of the filamentous fungus Fusarium.</title>
        <authorList>
            <person name="Kim H.-S."/>
            <person name="Busman M."/>
            <person name="Brown D.W."/>
            <person name="Divon H."/>
            <person name="Uhlig S."/>
            <person name="Proctor R.H."/>
        </authorList>
    </citation>
    <scope>NUCLEOTIDE SEQUENCE [LARGE SCALE GENOMIC DNA]</scope>
    <source>
        <strain evidence="2 3">NRRL 20459</strain>
    </source>
</reference>
<evidence type="ECO:0000256" key="1">
    <source>
        <dbReference type="SAM" id="MobiDB-lite"/>
    </source>
</evidence>
<name>A0A8H4LDT5_9HYPO</name>
<dbReference type="PANTHER" id="PTHR37012">
    <property type="entry name" value="B-ZIP TRANSCRIPTION FACTOR (EUROFUNG)-RELATED"/>
    <property type="match status" value="1"/>
</dbReference>
<accession>A0A8H4LDT5</accession>
<feature type="region of interest" description="Disordered" evidence="1">
    <location>
        <begin position="1"/>
        <end position="41"/>
    </location>
</feature>
<dbReference type="Pfam" id="PF11905">
    <property type="entry name" value="DUF3425"/>
    <property type="match status" value="1"/>
</dbReference>
<dbReference type="Proteomes" id="UP000554235">
    <property type="component" value="Unassembled WGS sequence"/>
</dbReference>
<dbReference type="OrthoDB" id="5086080at2759"/>
<protein>
    <recommendedName>
        <fullName evidence="4">BZIP domain-containing protein</fullName>
    </recommendedName>
</protein>
<dbReference type="PANTHER" id="PTHR37012:SF7">
    <property type="entry name" value="B-ZIP TRANSCRIPTION FACTOR (EUROFUNG)-RELATED"/>
    <property type="match status" value="1"/>
</dbReference>
<dbReference type="InterPro" id="IPR021833">
    <property type="entry name" value="DUF3425"/>
</dbReference>
<evidence type="ECO:0008006" key="4">
    <source>
        <dbReference type="Google" id="ProtNLM"/>
    </source>
</evidence>
<organism evidence="2 3">
    <name type="scientific">Fusarium albosuccineum</name>
    <dbReference type="NCBI Taxonomy" id="1237068"/>
    <lineage>
        <taxon>Eukaryota</taxon>
        <taxon>Fungi</taxon>
        <taxon>Dikarya</taxon>
        <taxon>Ascomycota</taxon>
        <taxon>Pezizomycotina</taxon>
        <taxon>Sordariomycetes</taxon>
        <taxon>Hypocreomycetidae</taxon>
        <taxon>Hypocreales</taxon>
        <taxon>Nectriaceae</taxon>
        <taxon>Fusarium</taxon>
        <taxon>Fusarium decemcellulare species complex</taxon>
    </lineage>
</organism>
<evidence type="ECO:0000313" key="3">
    <source>
        <dbReference type="Proteomes" id="UP000554235"/>
    </source>
</evidence>
<comment type="caution">
    <text evidence="2">The sequence shown here is derived from an EMBL/GenBank/DDBJ whole genome shotgun (WGS) entry which is preliminary data.</text>
</comment>
<feature type="region of interest" description="Disordered" evidence="1">
    <location>
        <begin position="105"/>
        <end position="127"/>
    </location>
</feature>